<dbReference type="PROSITE" id="PS50089">
    <property type="entry name" value="ZF_RING_2"/>
    <property type="match status" value="1"/>
</dbReference>
<evidence type="ECO:0000256" key="1">
    <source>
        <dbReference type="ARBA" id="ARBA00022723"/>
    </source>
</evidence>
<feature type="compositionally biased region" description="Low complexity" evidence="5">
    <location>
        <begin position="465"/>
        <end position="486"/>
    </location>
</feature>
<dbReference type="CDD" id="cd16454">
    <property type="entry name" value="RING-H2_PA-TM-RING"/>
    <property type="match status" value="1"/>
</dbReference>
<gene>
    <name evidence="7" type="ORF">PHJA_001717000</name>
</gene>
<feature type="region of interest" description="Disordered" evidence="5">
    <location>
        <begin position="180"/>
        <end position="209"/>
    </location>
</feature>
<feature type="region of interest" description="Disordered" evidence="5">
    <location>
        <begin position="227"/>
        <end position="351"/>
    </location>
</feature>
<organism evidence="7 8">
    <name type="scientific">Phtheirospermum japonicum</name>
    <dbReference type="NCBI Taxonomy" id="374723"/>
    <lineage>
        <taxon>Eukaryota</taxon>
        <taxon>Viridiplantae</taxon>
        <taxon>Streptophyta</taxon>
        <taxon>Embryophyta</taxon>
        <taxon>Tracheophyta</taxon>
        <taxon>Spermatophyta</taxon>
        <taxon>Magnoliopsida</taxon>
        <taxon>eudicotyledons</taxon>
        <taxon>Gunneridae</taxon>
        <taxon>Pentapetalae</taxon>
        <taxon>asterids</taxon>
        <taxon>lamiids</taxon>
        <taxon>Lamiales</taxon>
        <taxon>Orobanchaceae</taxon>
        <taxon>Orobanchaceae incertae sedis</taxon>
        <taxon>Phtheirospermum</taxon>
    </lineage>
</organism>
<keyword evidence="1" id="KW-0479">Metal-binding</keyword>
<accession>A0A830CF91</accession>
<dbReference type="GO" id="GO:0006511">
    <property type="term" value="P:ubiquitin-dependent protein catabolic process"/>
    <property type="evidence" value="ECO:0007669"/>
    <property type="project" value="TreeGrafter"/>
</dbReference>
<evidence type="ECO:0000256" key="4">
    <source>
        <dbReference type="PROSITE-ProRule" id="PRU00175"/>
    </source>
</evidence>
<feature type="region of interest" description="Disordered" evidence="5">
    <location>
        <begin position="463"/>
        <end position="503"/>
    </location>
</feature>
<dbReference type="SMART" id="SM00184">
    <property type="entry name" value="RING"/>
    <property type="match status" value="1"/>
</dbReference>
<dbReference type="GO" id="GO:0061630">
    <property type="term" value="F:ubiquitin protein ligase activity"/>
    <property type="evidence" value="ECO:0007669"/>
    <property type="project" value="TreeGrafter"/>
</dbReference>
<keyword evidence="2 4" id="KW-0863">Zinc-finger</keyword>
<feature type="domain" description="RING-type" evidence="6">
    <location>
        <begin position="610"/>
        <end position="651"/>
    </location>
</feature>
<evidence type="ECO:0000256" key="5">
    <source>
        <dbReference type="SAM" id="MobiDB-lite"/>
    </source>
</evidence>
<dbReference type="InterPro" id="IPR013083">
    <property type="entry name" value="Znf_RING/FYVE/PHD"/>
</dbReference>
<dbReference type="InterPro" id="IPR001841">
    <property type="entry name" value="Znf_RING"/>
</dbReference>
<feature type="compositionally biased region" description="Low complexity" evidence="5">
    <location>
        <begin position="334"/>
        <end position="346"/>
    </location>
</feature>
<dbReference type="GO" id="GO:0008270">
    <property type="term" value="F:zinc ion binding"/>
    <property type="evidence" value="ECO:0007669"/>
    <property type="project" value="UniProtKB-KW"/>
</dbReference>
<evidence type="ECO:0000256" key="2">
    <source>
        <dbReference type="ARBA" id="ARBA00022771"/>
    </source>
</evidence>
<reference evidence="7" key="1">
    <citation type="submission" date="2020-07" db="EMBL/GenBank/DDBJ databases">
        <title>Ethylene signaling mediates host invasion by parasitic plants.</title>
        <authorList>
            <person name="Yoshida S."/>
        </authorList>
    </citation>
    <scope>NUCLEOTIDE SEQUENCE</scope>
    <source>
        <strain evidence="7">Okayama</strain>
    </source>
</reference>
<comment type="caution">
    <text evidence="7">The sequence shown here is derived from an EMBL/GenBank/DDBJ whole genome shotgun (WGS) entry which is preliminary data.</text>
</comment>
<sequence length="742" mass="82312">MDPMDIDHPVEVPDTPDRLTKCVINGKSRVEDANHSPSAPCYSRQPNILKDGSKDQPVFIDSGSKGRAPHLYFGGSNNISTSSSSRNACNRKGVTEKNPTYQGHDSIHNGFVDLTERNIHRPAIHNDAAEFRKISGLANVTSSLLGRTNFRTAREEMDNLSGVGVIGIRELVAEDSDSYTRKGKGVITHPSSSKEPDSNNKNLQSRRSINFNEKAIGLSDYNKDAGKSIEESGGWRSTRNRNREINLSSPEEELHVISGRPPLRYSSQHHENRFGRSEKGVSVANGDDKGSKSISSEHAYPQPLKEAVSHQRNRLGRLNGTRPTASTLIKRQKQGSTSSTCGQCSTPVSDDPEVVSLFSPAEAAYSRSTSRNVDRLEQIIEVDEFSPQLRCDAHDEEVRARQVEADEHLARELQEQLYNEVPAFGFAEVDEQISLALQHHDDDSDHGLSQTRQPIFNERVSMANLRRQSQSRPSSSAPRRGSLARSATSGRTTRLRSRFPGHARSLLSSRGTASLFPEDMDVDMACGCHRIAVPVCDAATRMHILGALEEFNDMGFSAGILQGPGDFNENDYEMLLALDDNNDRHSGASVRQINGLPQSTVQSENFEETCAICLDTPTIGETIRHLPCLHKFHKDCIDTWLRRRTSCPVCKSSVLCDVRENDSNVYIERQEYSRSLPHGITLLTPKDERVDKKDFAHMHVEVASGELVWLLQCCRLALVVDLSSFALARPCPLSRPSILCRA</sequence>
<feature type="compositionally biased region" description="Polar residues" evidence="5">
    <location>
        <begin position="199"/>
        <end position="209"/>
    </location>
</feature>
<dbReference type="FunFam" id="3.30.40.10:FF:000594">
    <property type="entry name" value="RING/U-box superfamily protein"/>
    <property type="match status" value="1"/>
</dbReference>
<evidence type="ECO:0000256" key="3">
    <source>
        <dbReference type="ARBA" id="ARBA00022833"/>
    </source>
</evidence>
<dbReference type="EMBL" id="BMAC01000404">
    <property type="protein sequence ID" value="GFP95728.1"/>
    <property type="molecule type" value="Genomic_DNA"/>
</dbReference>
<dbReference type="AlphaFoldDB" id="A0A830CF91"/>
<dbReference type="Proteomes" id="UP000653305">
    <property type="component" value="Unassembled WGS sequence"/>
</dbReference>
<dbReference type="OrthoDB" id="8062037at2759"/>
<dbReference type="Gene3D" id="3.30.40.10">
    <property type="entry name" value="Zinc/RING finger domain, C3HC4 (zinc finger)"/>
    <property type="match status" value="1"/>
</dbReference>
<proteinExistence type="predicted"/>
<dbReference type="InterPro" id="IPR051834">
    <property type="entry name" value="RING_finger_E3_ligase"/>
</dbReference>
<dbReference type="Pfam" id="PF13639">
    <property type="entry name" value="zf-RING_2"/>
    <property type="match status" value="1"/>
</dbReference>
<dbReference type="PANTHER" id="PTHR45931">
    <property type="entry name" value="SI:CH211-59O9.10"/>
    <property type="match status" value="1"/>
</dbReference>
<evidence type="ECO:0000313" key="7">
    <source>
        <dbReference type="EMBL" id="GFP95728.1"/>
    </source>
</evidence>
<dbReference type="SUPFAM" id="SSF57850">
    <property type="entry name" value="RING/U-box"/>
    <property type="match status" value="1"/>
</dbReference>
<dbReference type="GO" id="GO:0005634">
    <property type="term" value="C:nucleus"/>
    <property type="evidence" value="ECO:0007669"/>
    <property type="project" value="TreeGrafter"/>
</dbReference>
<keyword evidence="3" id="KW-0862">Zinc</keyword>
<dbReference type="SMART" id="SM00744">
    <property type="entry name" value="RINGv"/>
    <property type="match status" value="1"/>
</dbReference>
<dbReference type="PANTHER" id="PTHR45931:SF25">
    <property type="entry name" value="E3 UBIQUITIN-PROTEIN LIGASE RLIM-LIKE ISOFORM X1"/>
    <property type="match status" value="1"/>
</dbReference>
<evidence type="ECO:0000259" key="6">
    <source>
        <dbReference type="PROSITE" id="PS50089"/>
    </source>
</evidence>
<feature type="region of interest" description="Disordered" evidence="5">
    <location>
        <begin position="28"/>
        <end position="53"/>
    </location>
</feature>
<keyword evidence="8" id="KW-1185">Reference proteome</keyword>
<name>A0A830CF91_9LAMI</name>
<dbReference type="InterPro" id="IPR011016">
    <property type="entry name" value="Znf_RING-CH"/>
</dbReference>
<evidence type="ECO:0000313" key="8">
    <source>
        <dbReference type="Proteomes" id="UP000653305"/>
    </source>
</evidence>
<protein>
    <submittedName>
        <fullName evidence="7">E3 ubiquitin-protein ligase sdir1</fullName>
    </submittedName>
</protein>
<feature type="compositionally biased region" description="Basic and acidic residues" evidence="5">
    <location>
        <begin position="268"/>
        <end position="279"/>
    </location>
</feature>